<dbReference type="InterPro" id="IPR004045">
    <property type="entry name" value="Glutathione_S-Trfase_N"/>
</dbReference>
<dbReference type="RefSeq" id="WP_116632358.1">
    <property type="nucleotide sequence ID" value="NZ_QENU01000015.1"/>
</dbReference>
<reference evidence="2 3" key="1">
    <citation type="submission" date="2018-05" db="EMBL/GenBank/DDBJ databases">
        <title>Genomic Encyclopedia of Type Strains, Phase IV (KMG-IV): sequencing the most valuable type-strain genomes for metagenomic binning, comparative biology and taxonomic classification.</title>
        <authorList>
            <person name="Goeker M."/>
        </authorList>
    </citation>
    <scope>NUCLEOTIDE SEQUENCE [LARGE SCALE GENOMIC DNA]</scope>
    <source>
        <strain evidence="2 3">DSM 22999</strain>
    </source>
</reference>
<dbReference type="EMBL" id="QENU01000015">
    <property type="protein sequence ID" value="PVX32108.1"/>
    <property type="molecule type" value="Genomic_DNA"/>
</dbReference>
<dbReference type="GO" id="GO:0016740">
    <property type="term" value="F:transferase activity"/>
    <property type="evidence" value="ECO:0007669"/>
    <property type="project" value="UniProtKB-KW"/>
</dbReference>
<dbReference type="PANTHER" id="PTHR43968">
    <property type="match status" value="1"/>
</dbReference>
<gene>
    <name evidence="2" type="ORF">C8D76_11511</name>
</gene>
<dbReference type="InterPro" id="IPR050983">
    <property type="entry name" value="GST_Omega/HSP26"/>
</dbReference>
<dbReference type="Gene3D" id="3.40.30.10">
    <property type="entry name" value="Glutaredoxin"/>
    <property type="match status" value="1"/>
</dbReference>
<sequence length="205" mass="23370">MKLWYSMASPFVRKVLVTIKHQQLDDNIEFKFVTGSSDPNSPHNLDNPLGRIPALQRNCGNWLFGSLLICEYLDQKGKQPSLFPKEGKPHWAALALHNLADGILENTVPMVIEKGNRPEQEWWVSRFAQIADRNSRSFAALEKAIEPFGYELNIGTLTAVCVVDWFIFRQKVIGYDLAQHYPNLVAWAAEMNARYPELSETLPRA</sequence>
<dbReference type="Gene3D" id="1.20.1050.10">
    <property type="match status" value="1"/>
</dbReference>
<dbReference type="SUPFAM" id="SSF47616">
    <property type="entry name" value="GST C-terminal domain-like"/>
    <property type="match status" value="1"/>
</dbReference>
<dbReference type="SUPFAM" id="SSF52833">
    <property type="entry name" value="Thioredoxin-like"/>
    <property type="match status" value="1"/>
</dbReference>
<protein>
    <submittedName>
        <fullName evidence="2">Glutathione S-transferase</fullName>
    </submittedName>
</protein>
<dbReference type="PROSITE" id="PS50404">
    <property type="entry name" value="GST_NTER"/>
    <property type="match status" value="1"/>
</dbReference>
<proteinExistence type="predicted"/>
<dbReference type="PANTHER" id="PTHR43968:SF6">
    <property type="entry name" value="GLUTATHIONE S-TRANSFERASE OMEGA"/>
    <property type="match status" value="1"/>
</dbReference>
<dbReference type="Proteomes" id="UP000245909">
    <property type="component" value="Unassembled WGS sequence"/>
</dbReference>
<keyword evidence="2" id="KW-0808">Transferase</keyword>
<feature type="domain" description="GST N-terminal" evidence="1">
    <location>
        <begin position="1"/>
        <end position="81"/>
    </location>
</feature>
<dbReference type="CDD" id="cd03049">
    <property type="entry name" value="GST_N_3"/>
    <property type="match status" value="1"/>
</dbReference>
<dbReference type="Pfam" id="PF13409">
    <property type="entry name" value="GST_N_2"/>
    <property type="match status" value="1"/>
</dbReference>
<dbReference type="InterPro" id="IPR036282">
    <property type="entry name" value="Glutathione-S-Trfase_C_sf"/>
</dbReference>
<accession>A0A2U0SL91</accession>
<evidence type="ECO:0000259" key="1">
    <source>
        <dbReference type="PROSITE" id="PS50404"/>
    </source>
</evidence>
<keyword evidence="3" id="KW-1185">Reference proteome</keyword>
<organism evidence="2 3">
    <name type="scientific">Alitibacter langaaensis DSM 22999</name>
    <dbReference type="NCBI Taxonomy" id="1122935"/>
    <lineage>
        <taxon>Bacteria</taxon>
        <taxon>Pseudomonadati</taxon>
        <taxon>Pseudomonadota</taxon>
        <taxon>Gammaproteobacteria</taxon>
        <taxon>Pasteurellales</taxon>
        <taxon>Pasteurellaceae</taxon>
        <taxon>Alitibacter</taxon>
    </lineage>
</organism>
<dbReference type="OrthoDB" id="8634103at2"/>
<evidence type="ECO:0000313" key="2">
    <source>
        <dbReference type="EMBL" id="PVX32108.1"/>
    </source>
</evidence>
<dbReference type="AlphaFoldDB" id="A0A2U0SL91"/>
<evidence type="ECO:0000313" key="3">
    <source>
        <dbReference type="Proteomes" id="UP000245909"/>
    </source>
</evidence>
<dbReference type="InterPro" id="IPR036249">
    <property type="entry name" value="Thioredoxin-like_sf"/>
</dbReference>
<name>A0A2U0SL91_9PAST</name>
<comment type="caution">
    <text evidence="2">The sequence shown here is derived from an EMBL/GenBank/DDBJ whole genome shotgun (WGS) entry which is preliminary data.</text>
</comment>
<dbReference type="GO" id="GO:0005737">
    <property type="term" value="C:cytoplasm"/>
    <property type="evidence" value="ECO:0007669"/>
    <property type="project" value="TreeGrafter"/>
</dbReference>